<name>A0A8T0ACQ4_SILME</name>
<dbReference type="AlphaFoldDB" id="A0A8T0ACQ4"/>
<feature type="transmembrane region" description="Helical" evidence="4">
    <location>
        <begin position="698"/>
        <end position="721"/>
    </location>
</feature>
<dbReference type="SUPFAM" id="SSF81665">
    <property type="entry name" value="Calcium ATPase, transmembrane domain M"/>
    <property type="match status" value="1"/>
</dbReference>
<evidence type="ECO:0000313" key="5">
    <source>
        <dbReference type="EMBL" id="KAF7689780.1"/>
    </source>
</evidence>
<sequence length="912" mass="101115">MPAVSLQWTYRDGRMVNLPICLLVEGDIISLRPGSEAPTELRGIKDEEHVILSRSDVFSHLSSPPSPPVHGRSRPHHLLQPQLFRVTRTPAVELVQRCLELSQHRPVSVLDNERFTVQTLLERGPAPLALVALLVLNTVRYILGAPGVGPWHVTLLQLPVCGVVPLLPLTFPLLWLLVGTYGEVRVLLQMDPQPTALWESWKLTCSKFFSVLSGRCSALCHTASLLHNLGSVTVLCCVDKQGILSWCSPNPEKILFFSKTLSSEEAKENEREKKKDESSEPRPLSGLEMLSLSLDQACFDDPRVQFDDMQWERHAPSLRPLGLATQLLLGDADVAARVLHLSDHLTHAALLRTRPPCQPVRPPWGLCQLPKILGFSPLAQEPFQQRMSVAAYTLPTIPCSGEPGVIASPPVSMRRLPFSHLIALLVHHAHTGDFHLFSYGSADAVLSTCSEFWDGNELQTLSDSDRKKVVDFYQRSCMAGQCLAVAFKPLLQPQHLEIDGMCVELPANLSNKDSAECEMVCIMQEYGEVVCCLGSSQNVYNNAIFLQSDISISLEPLIPICSTSTNEVWTRTGRKPSTASLSQLSSAICGLACTVQLQQQDNNVVISLIRQARHTTAGIRKCFLFLLQCQLSLVLIQILACLCQLPPPLASSDVLLLSCCYYPLLSVSLLGKPSDSSIMKVPTGKNLRFLPKKTLRSFMLCFVVKFGLNVCIYLTCFGLLLHSFCLDINHEDNKLCHPTALLTNSTAWSPDWYGRHSDGLVLGQKVVAFLTLLYAICTSVSHVHRSAPLWRQNPLNNPSWCTVICTLPILSVSVATMSRLLWHDPSPHHTFYLSDVPLVTWLLGILWLLPLVFINEGIKLHEIRRSGTGLERTENPGLVTARSVRPSVRSRAALQFPAARARYCTEESGSRM</sequence>
<keyword evidence="3" id="KW-1278">Translocase</keyword>
<evidence type="ECO:0000256" key="1">
    <source>
        <dbReference type="ARBA" id="ARBA00022741"/>
    </source>
</evidence>
<feature type="transmembrane region" description="Helical" evidence="4">
    <location>
        <begin position="798"/>
        <end position="818"/>
    </location>
</feature>
<dbReference type="SUPFAM" id="SSF81660">
    <property type="entry name" value="Metal cation-transporting ATPase, ATP-binding domain N"/>
    <property type="match status" value="1"/>
</dbReference>
<keyword evidence="1" id="KW-0547">Nucleotide-binding</keyword>
<dbReference type="PANTHER" id="PTHR13219:SF6">
    <property type="entry name" value="TRANSMEMBRANE PROTEIN 94"/>
    <property type="match status" value="1"/>
</dbReference>
<dbReference type="InterPro" id="IPR023298">
    <property type="entry name" value="ATPase_P-typ_TM_dom_sf"/>
</dbReference>
<dbReference type="PANTHER" id="PTHR13219">
    <property type="entry name" value="TRANSMEMBRANE PROTEIN 94"/>
    <property type="match status" value="1"/>
</dbReference>
<keyword evidence="4" id="KW-0472">Membrane</keyword>
<feature type="transmembrane region" description="Helical" evidence="4">
    <location>
        <begin position="654"/>
        <end position="671"/>
    </location>
</feature>
<gene>
    <name evidence="5" type="ORF">HF521_013133</name>
</gene>
<organism evidence="5 6">
    <name type="scientific">Silurus meridionalis</name>
    <name type="common">Southern catfish</name>
    <name type="synonym">Silurus soldatovi meridionalis</name>
    <dbReference type="NCBI Taxonomy" id="175797"/>
    <lineage>
        <taxon>Eukaryota</taxon>
        <taxon>Metazoa</taxon>
        <taxon>Chordata</taxon>
        <taxon>Craniata</taxon>
        <taxon>Vertebrata</taxon>
        <taxon>Euteleostomi</taxon>
        <taxon>Actinopterygii</taxon>
        <taxon>Neopterygii</taxon>
        <taxon>Teleostei</taxon>
        <taxon>Ostariophysi</taxon>
        <taxon>Siluriformes</taxon>
        <taxon>Siluridae</taxon>
        <taxon>Silurus</taxon>
    </lineage>
</organism>
<dbReference type="GO" id="GO:0005524">
    <property type="term" value="F:ATP binding"/>
    <property type="evidence" value="ECO:0007669"/>
    <property type="project" value="UniProtKB-KW"/>
</dbReference>
<dbReference type="Proteomes" id="UP000606274">
    <property type="component" value="Unassembled WGS sequence"/>
</dbReference>
<feature type="transmembrane region" description="Helical" evidence="4">
    <location>
        <begin position="838"/>
        <end position="855"/>
    </location>
</feature>
<dbReference type="InterPro" id="IPR039720">
    <property type="entry name" value="TMEM94"/>
</dbReference>
<protein>
    <recommendedName>
        <fullName evidence="7">Transmembrane protein 94</fullName>
    </recommendedName>
</protein>
<evidence type="ECO:0000256" key="2">
    <source>
        <dbReference type="ARBA" id="ARBA00022840"/>
    </source>
</evidence>
<keyword evidence="4" id="KW-1133">Transmembrane helix</keyword>
<accession>A0A8T0ACQ4</accession>
<evidence type="ECO:0000256" key="3">
    <source>
        <dbReference type="ARBA" id="ARBA00022967"/>
    </source>
</evidence>
<keyword evidence="2" id="KW-0067">ATP-binding</keyword>
<feature type="transmembrane region" description="Helical" evidence="4">
    <location>
        <begin position="759"/>
        <end position="777"/>
    </location>
</feature>
<comment type="caution">
    <text evidence="5">The sequence shown here is derived from an EMBL/GenBank/DDBJ whole genome shotgun (WGS) entry which is preliminary data.</text>
</comment>
<dbReference type="InterPro" id="IPR023299">
    <property type="entry name" value="ATPase_P-typ_cyto_dom_N"/>
</dbReference>
<keyword evidence="6" id="KW-1185">Reference proteome</keyword>
<evidence type="ECO:0000256" key="4">
    <source>
        <dbReference type="SAM" id="Phobius"/>
    </source>
</evidence>
<evidence type="ECO:0000313" key="6">
    <source>
        <dbReference type="Proteomes" id="UP000606274"/>
    </source>
</evidence>
<dbReference type="EMBL" id="JABFDY010000024">
    <property type="protein sequence ID" value="KAF7689780.1"/>
    <property type="molecule type" value="Genomic_DNA"/>
</dbReference>
<reference evidence="5" key="1">
    <citation type="submission" date="2020-08" db="EMBL/GenBank/DDBJ databases">
        <title>Chromosome-level assembly of Southern catfish (Silurus meridionalis) provides insights into visual adaptation to the nocturnal and benthic lifestyles.</title>
        <authorList>
            <person name="Zhang Y."/>
            <person name="Wang D."/>
            <person name="Peng Z."/>
        </authorList>
    </citation>
    <scope>NUCLEOTIDE SEQUENCE</scope>
    <source>
        <strain evidence="5">SWU-2019-XX</strain>
        <tissue evidence="5">Muscle</tissue>
    </source>
</reference>
<keyword evidence="4" id="KW-0812">Transmembrane</keyword>
<proteinExistence type="predicted"/>
<dbReference type="Gene3D" id="1.20.1110.10">
    <property type="entry name" value="Calcium-transporting ATPase, transmembrane domain"/>
    <property type="match status" value="1"/>
</dbReference>
<evidence type="ECO:0008006" key="7">
    <source>
        <dbReference type="Google" id="ProtNLM"/>
    </source>
</evidence>